<comment type="caution">
    <text evidence="2">The sequence shown here is derived from an EMBL/GenBank/DDBJ whole genome shotgun (WGS) entry which is preliminary data.</text>
</comment>
<proteinExistence type="predicted"/>
<protein>
    <submittedName>
        <fullName evidence="2">Uncharacterized protein</fullName>
    </submittedName>
</protein>
<keyword evidence="1" id="KW-0472">Membrane</keyword>
<evidence type="ECO:0000313" key="3">
    <source>
        <dbReference type="Proteomes" id="UP000245523"/>
    </source>
</evidence>
<keyword evidence="3" id="KW-1185">Reference proteome</keyword>
<keyword evidence="1" id="KW-0812">Transmembrane</keyword>
<accession>A0ABX5LLM4</accession>
<gene>
    <name evidence="2" type="ORF">B0H50_12838</name>
</gene>
<reference evidence="2 3" key="1">
    <citation type="submission" date="2018-05" db="EMBL/GenBank/DDBJ databases">
        <title>Animal gut microbial communities from fecal samples from Wisconsin, USA.</title>
        <authorList>
            <person name="Neumann A."/>
        </authorList>
    </citation>
    <scope>NUCLEOTIDE SEQUENCE [LARGE SCALE GENOMIC DNA]</scope>
    <source>
        <strain evidence="2 3">UWS4</strain>
    </source>
</reference>
<dbReference type="RefSeq" id="WP_109587726.1">
    <property type="nucleotide sequence ID" value="NZ_QGHD01000028.1"/>
</dbReference>
<dbReference type="EMBL" id="QGHD01000028">
    <property type="protein sequence ID" value="PWK93358.1"/>
    <property type="molecule type" value="Genomic_DNA"/>
</dbReference>
<evidence type="ECO:0000256" key="1">
    <source>
        <dbReference type="SAM" id="Phobius"/>
    </source>
</evidence>
<organism evidence="2 3">
    <name type="scientific">Hallerella porci</name>
    <dbReference type="NCBI Taxonomy" id="1945871"/>
    <lineage>
        <taxon>Bacteria</taxon>
        <taxon>Pseudomonadati</taxon>
        <taxon>Fibrobacterota</taxon>
        <taxon>Fibrobacteria</taxon>
        <taxon>Fibrobacterales</taxon>
        <taxon>Fibrobacteraceae</taxon>
        <taxon>Hallerella</taxon>
    </lineage>
</organism>
<dbReference type="Proteomes" id="UP000245523">
    <property type="component" value="Unassembled WGS sequence"/>
</dbReference>
<name>A0ABX5LLM4_9BACT</name>
<keyword evidence="1" id="KW-1133">Transmembrane helix</keyword>
<evidence type="ECO:0000313" key="2">
    <source>
        <dbReference type="EMBL" id="PWK93358.1"/>
    </source>
</evidence>
<feature type="transmembrane region" description="Helical" evidence="1">
    <location>
        <begin position="60"/>
        <end position="78"/>
    </location>
</feature>
<sequence length="152" mass="17728">MTEEEINKKIQDIKNQLAKLEPSIKTFSEFAKKQFENMKGKFHHAKTKFEESKNTTKRNALMTVSALIVAALGGGFIASDKRLPVKDEFMLMYDCVFNSHNRYDNYSLNDLKRVAQKCADIIYEYEKADSIRMIIFLNEWLCSLKWLLTSLK</sequence>